<proteinExistence type="predicted"/>
<sequence>MKNFSITVFLIVFVSFQSLCQNEYMAYFMDKFSIQASNSKIEIRGLDTVLVSEYTNPNVKLQTRNDIGKVYKGTPFFNNSWFNGTIMMEGGGVSKGYMAFNLINNSLFFSVGADKEAIEIKPLQFTINGNTFRKYRNQYVAAGDLYYQKLLDGETELFKNIKCKYIPAVEGEKNGYEQTGDGFEGYFVKETTYYINYHDKMQRVGKKFKIFDENEKKAKAFADKYDLSLQNPSDLIRIVKHINGLDSNL</sequence>
<evidence type="ECO:0000313" key="2">
    <source>
        <dbReference type="Proteomes" id="UP001204144"/>
    </source>
</evidence>
<dbReference type="Proteomes" id="UP001204144">
    <property type="component" value="Unassembled WGS sequence"/>
</dbReference>
<keyword evidence="2" id="KW-1185">Reference proteome</keyword>
<gene>
    <name evidence="1" type="ORF">EGI31_20425</name>
</gene>
<protein>
    <submittedName>
        <fullName evidence="1">Uncharacterized protein</fullName>
    </submittedName>
</protein>
<accession>A0AAE3KUS1</accession>
<name>A0AAE3KUS1_9BACT</name>
<dbReference type="EMBL" id="RJUF01000181">
    <property type="protein sequence ID" value="MCP9765308.1"/>
    <property type="molecule type" value="Genomic_DNA"/>
</dbReference>
<reference evidence="1 2" key="1">
    <citation type="submission" date="2018-11" db="EMBL/GenBank/DDBJ databases">
        <title>Novel bacteria species description.</title>
        <authorList>
            <person name="Han J.-H."/>
        </authorList>
    </citation>
    <scope>NUCLEOTIDE SEQUENCE [LARGE SCALE GENOMIC DNA]</scope>
    <source>
        <strain evidence="1 2">KCTC23259</strain>
    </source>
</reference>
<evidence type="ECO:0000313" key="1">
    <source>
        <dbReference type="EMBL" id="MCP9765308.1"/>
    </source>
</evidence>
<comment type="caution">
    <text evidence="1">The sequence shown here is derived from an EMBL/GenBank/DDBJ whole genome shotgun (WGS) entry which is preliminary data.</text>
</comment>
<organism evidence="1 2">
    <name type="scientific">Lacihabitans soyangensis</name>
    <dbReference type="NCBI Taxonomy" id="869394"/>
    <lineage>
        <taxon>Bacteria</taxon>
        <taxon>Pseudomonadati</taxon>
        <taxon>Bacteroidota</taxon>
        <taxon>Cytophagia</taxon>
        <taxon>Cytophagales</taxon>
        <taxon>Leadbetterellaceae</taxon>
        <taxon>Lacihabitans</taxon>
    </lineage>
</organism>
<dbReference type="RefSeq" id="WP_255038999.1">
    <property type="nucleotide sequence ID" value="NZ_RJUF01000181.1"/>
</dbReference>
<dbReference type="AlphaFoldDB" id="A0AAE3KUS1"/>